<dbReference type="Pfam" id="PF14223">
    <property type="entry name" value="Retrotran_gag_2"/>
    <property type="match status" value="1"/>
</dbReference>
<dbReference type="AlphaFoldDB" id="A0AAD5INJ1"/>
<reference evidence="1" key="2">
    <citation type="submission" date="2023-02" db="EMBL/GenBank/DDBJ databases">
        <authorList>
            <person name="Swenson N.G."/>
            <person name="Wegrzyn J.L."/>
            <person name="Mcevoy S.L."/>
        </authorList>
    </citation>
    <scope>NUCLEOTIDE SEQUENCE</scope>
    <source>
        <strain evidence="1">91603</strain>
        <tissue evidence="1">Leaf</tissue>
    </source>
</reference>
<comment type="caution">
    <text evidence="1">The sequence shown here is derived from an EMBL/GenBank/DDBJ whole genome shotgun (WGS) entry which is preliminary data.</text>
</comment>
<evidence type="ECO:0000313" key="2">
    <source>
        <dbReference type="Proteomes" id="UP001064489"/>
    </source>
</evidence>
<reference evidence="1" key="1">
    <citation type="journal article" date="2022" name="Plant J.">
        <title>Strategies of tolerance reflected in two North American maple genomes.</title>
        <authorList>
            <person name="McEvoy S.L."/>
            <person name="Sezen U.U."/>
            <person name="Trouern-Trend A."/>
            <person name="McMahon S.M."/>
            <person name="Schaberg P.G."/>
            <person name="Yang J."/>
            <person name="Wegrzyn J.L."/>
            <person name="Swenson N.G."/>
        </authorList>
    </citation>
    <scope>NUCLEOTIDE SEQUENCE</scope>
    <source>
        <strain evidence="1">91603</strain>
    </source>
</reference>
<evidence type="ECO:0000313" key="1">
    <source>
        <dbReference type="EMBL" id="KAI9173368.1"/>
    </source>
</evidence>
<name>A0AAD5INJ1_ACENE</name>
<accession>A0AAD5INJ1</accession>
<proteinExistence type="predicted"/>
<sequence>MTETQTATLKADRKKDCKAKSIIYQGLDEATFELITSPKSSKEVWDTLHKTYKCADKVKRIRLQILRDMKINILSLRQLLEKGYHISLQNMQLTITDARGKLVTRVQMTKNMMFPLAIHHDTPRCLTAIIDNKDWLWHLRLLFLRPSAALPALLLQ</sequence>
<dbReference type="EMBL" id="JAJSOW010000103">
    <property type="protein sequence ID" value="KAI9173368.1"/>
    <property type="molecule type" value="Genomic_DNA"/>
</dbReference>
<organism evidence="1 2">
    <name type="scientific">Acer negundo</name>
    <name type="common">Box elder</name>
    <dbReference type="NCBI Taxonomy" id="4023"/>
    <lineage>
        <taxon>Eukaryota</taxon>
        <taxon>Viridiplantae</taxon>
        <taxon>Streptophyta</taxon>
        <taxon>Embryophyta</taxon>
        <taxon>Tracheophyta</taxon>
        <taxon>Spermatophyta</taxon>
        <taxon>Magnoliopsida</taxon>
        <taxon>eudicotyledons</taxon>
        <taxon>Gunneridae</taxon>
        <taxon>Pentapetalae</taxon>
        <taxon>rosids</taxon>
        <taxon>malvids</taxon>
        <taxon>Sapindales</taxon>
        <taxon>Sapindaceae</taxon>
        <taxon>Hippocastanoideae</taxon>
        <taxon>Acereae</taxon>
        <taxon>Acer</taxon>
    </lineage>
</organism>
<gene>
    <name evidence="1" type="ORF">LWI28_000297</name>
</gene>
<dbReference type="Proteomes" id="UP001064489">
    <property type="component" value="Chromosome 8"/>
</dbReference>
<protein>
    <submittedName>
        <fullName evidence="1">Uncharacterized protein</fullName>
    </submittedName>
</protein>
<keyword evidence="2" id="KW-1185">Reference proteome</keyword>